<dbReference type="InterPro" id="IPR004813">
    <property type="entry name" value="OPT"/>
</dbReference>
<feature type="transmembrane region" description="Helical" evidence="10">
    <location>
        <begin position="667"/>
        <end position="697"/>
    </location>
</feature>
<keyword evidence="7 10" id="KW-1133">Transmembrane helix</keyword>
<dbReference type="PANTHER" id="PTHR22601">
    <property type="entry name" value="ISP4 LIKE PROTEIN"/>
    <property type="match status" value="1"/>
</dbReference>
<comment type="caution">
    <text evidence="11">The sequence shown here is derived from an EMBL/GenBank/DDBJ whole genome shotgun (WGS) entry which is preliminary data.</text>
</comment>
<evidence type="ECO:0008006" key="13">
    <source>
        <dbReference type="Google" id="ProtNLM"/>
    </source>
</evidence>
<feature type="transmembrane region" description="Helical" evidence="10">
    <location>
        <begin position="257"/>
        <end position="276"/>
    </location>
</feature>
<evidence type="ECO:0000256" key="7">
    <source>
        <dbReference type="ARBA" id="ARBA00022989"/>
    </source>
</evidence>
<proteinExistence type="inferred from homology"/>
<feature type="transmembrane region" description="Helical" evidence="10">
    <location>
        <begin position="402"/>
        <end position="424"/>
    </location>
</feature>
<feature type="transmembrane region" description="Helical" evidence="10">
    <location>
        <begin position="718"/>
        <end position="742"/>
    </location>
</feature>
<feature type="transmembrane region" description="Helical" evidence="10">
    <location>
        <begin position="88"/>
        <end position="112"/>
    </location>
</feature>
<feature type="transmembrane region" description="Helical" evidence="10">
    <location>
        <begin position="193"/>
        <end position="216"/>
    </location>
</feature>
<feature type="transmembrane region" description="Helical" evidence="10">
    <location>
        <begin position="481"/>
        <end position="503"/>
    </location>
</feature>
<evidence type="ECO:0000256" key="4">
    <source>
        <dbReference type="ARBA" id="ARBA00022692"/>
    </source>
</evidence>
<feature type="transmembrane region" description="Helical" evidence="10">
    <location>
        <begin position="228"/>
        <end position="245"/>
    </location>
</feature>
<dbReference type="GO" id="GO:0035673">
    <property type="term" value="F:oligopeptide transmembrane transporter activity"/>
    <property type="evidence" value="ECO:0007669"/>
    <property type="project" value="InterPro"/>
</dbReference>
<evidence type="ECO:0000256" key="3">
    <source>
        <dbReference type="ARBA" id="ARBA00022448"/>
    </source>
</evidence>
<protein>
    <recommendedName>
        <fullName evidence="13">OPT family small oligopeptide transporter</fullName>
    </recommendedName>
</protein>
<dbReference type="NCBIfam" id="TIGR00727">
    <property type="entry name" value="ISP4_OPT"/>
    <property type="match status" value="1"/>
</dbReference>
<feature type="transmembrane region" description="Helical" evidence="10">
    <location>
        <begin position="456"/>
        <end position="474"/>
    </location>
</feature>
<feature type="transmembrane region" description="Helical" evidence="10">
    <location>
        <begin position="324"/>
        <end position="347"/>
    </location>
</feature>
<evidence type="ECO:0000256" key="8">
    <source>
        <dbReference type="ARBA" id="ARBA00023136"/>
    </source>
</evidence>
<feature type="transmembrane region" description="Helical" evidence="10">
    <location>
        <begin position="637"/>
        <end position="655"/>
    </location>
</feature>
<keyword evidence="12" id="KW-1185">Reference proteome</keyword>
<dbReference type="NCBIfam" id="TIGR00728">
    <property type="entry name" value="OPT_sfam"/>
    <property type="match status" value="1"/>
</dbReference>
<keyword evidence="5" id="KW-0571">Peptide transport</keyword>
<sequence>MTIESFRPDDEHIEMASNSWGTQADEEDENNIYTYEEDQEDARTILLREAGTKRPRLKVLEDDPLDDSPASMVHRSVPETDDPTLPTLTFRVVLLGSLMCVLNSAISQLFYFKSNAPSFSAYFVILVTHPAGKWLAKILPDRIINVHKWTFSLNPGAWSIKEHLLVVVFAQSGGSAYAADIITIQRLYYKQNIGVLSGITLLLTTQLIGFGLSGFLQPILVRPLSMVFPRNLVYVTLFSSLNLKGKETRDRLKIFKIAFVACFIYQTFPTVLFPTLNSLALLCLINNDNFVLRTLGSGFQGFGILNFSFDWNSIGSVGPFFTPWWAQLNFFAGLIGMMFVITPIAYFSNIWNAKSFPSPISTGLFNSSYQRFDVLSILNDDFTLNEEAWQLAQPLLLTPSFAYAYALGFAALTSAVVHVLLWHFEDIKNAISTASKGDYDDNIHNQLMRVYPTVPAWWYFSLFGVTLLAAVILIETAPLQLPAWALLLAIFVAMAFLVPVGIIRAVSETQIGLNIITELVAGFLIPGKPIANVVFKCYGYMAMSQALDLTADLKLSVYMKVPPRHMFITQISGAALGCVVNYFTLNSVISAKQDFLDGTVEDPTGQWTGRSPSTFYSASVIWGLVGPARFFVGKYSILYLGFLAGAVLPVIPWLLHKRCPKLGLDKISIPIIVYAAALPPLIPTNIIITGFATAYFSQVYLRRHHGAFFEKYNYVLSAALDAGTSVNALVIYIALTIVLGGWEAPHWWLNSAQDVEHCKPGS</sequence>
<name>A0A9P6AMW3_9AGAM</name>
<keyword evidence="8 10" id="KW-0472">Membrane</keyword>
<dbReference type="GO" id="GO:0015031">
    <property type="term" value="P:protein transport"/>
    <property type="evidence" value="ECO:0007669"/>
    <property type="project" value="UniProtKB-KW"/>
</dbReference>
<evidence type="ECO:0000313" key="12">
    <source>
        <dbReference type="Proteomes" id="UP000886523"/>
    </source>
</evidence>
<comment type="similarity">
    <text evidence="2">Belongs to the oligopeptide OPT transporter family.</text>
</comment>
<organism evidence="11 12">
    <name type="scientific">Hydnum rufescens UP504</name>
    <dbReference type="NCBI Taxonomy" id="1448309"/>
    <lineage>
        <taxon>Eukaryota</taxon>
        <taxon>Fungi</taxon>
        <taxon>Dikarya</taxon>
        <taxon>Basidiomycota</taxon>
        <taxon>Agaricomycotina</taxon>
        <taxon>Agaricomycetes</taxon>
        <taxon>Cantharellales</taxon>
        <taxon>Hydnaceae</taxon>
        <taxon>Hydnum</taxon>
    </lineage>
</organism>
<dbReference type="GO" id="GO:0016020">
    <property type="term" value="C:membrane"/>
    <property type="evidence" value="ECO:0007669"/>
    <property type="project" value="UniProtKB-SubCell"/>
</dbReference>
<feature type="transmembrane region" description="Helical" evidence="10">
    <location>
        <begin position="567"/>
        <end position="585"/>
    </location>
</feature>
<gene>
    <name evidence="11" type="ORF">BS47DRAFT_1351209</name>
</gene>
<evidence type="ECO:0000256" key="6">
    <source>
        <dbReference type="ARBA" id="ARBA00022927"/>
    </source>
</evidence>
<evidence type="ECO:0000256" key="9">
    <source>
        <dbReference type="SAM" id="MobiDB-lite"/>
    </source>
</evidence>
<dbReference type="InterPro" id="IPR004648">
    <property type="entry name" value="Oligpept_transpt"/>
</dbReference>
<dbReference type="EMBL" id="MU129074">
    <property type="protein sequence ID" value="KAF9507706.1"/>
    <property type="molecule type" value="Genomic_DNA"/>
</dbReference>
<dbReference type="Proteomes" id="UP000886523">
    <property type="component" value="Unassembled WGS sequence"/>
</dbReference>
<evidence type="ECO:0000256" key="1">
    <source>
        <dbReference type="ARBA" id="ARBA00004141"/>
    </source>
</evidence>
<keyword evidence="6" id="KW-0653">Protein transport</keyword>
<keyword evidence="4 10" id="KW-0812">Transmembrane</keyword>
<reference evidence="11" key="1">
    <citation type="journal article" date="2020" name="Nat. Commun.">
        <title>Large-scale genome sequencing of mycorrhizal fungi provides insights into the early evolution of symbiotic traits.</title>
        <authorList>
            <person name="Miyauchi S."/>
            <person name="Kiss E."/>
            <person name="Kuo A."/>
            <person name="Drula E."/>
            <person name="Kohler A."/>
            <person name="Sanchez-Garcia M."/>
            <person name="Morin E."/>
            <person name="Andreopoulos B."/>
            <person name="Barry K.W."/>
            <person name="Bonito G."/>
            <person name="Buee M."/>
            <person name="Carver A."/>
            <person name="Chen C."/>
            <person name="Cichocki N."/>
            <person name="Clum A."/>
            <person name="Culley D."/>
            <person name="Crous P.W."/>
            <person name="Fauchery L."/>
            <person name="Girlanda M."/>
            <person name="Hayes R.D."/>
            <person name="Keri Z."/>
            <person name="LaButti K."/>
            <person name="Lipzen A."/>
            <person name="Lombard V."/>
            <person name="Magnuson J."/>
            <person name="Maillard F."/>
            <person name="Murat C."/>
            <person name="Nolan M."/>
            <person name="Ohm R.A."/>
            <person name="Pangilinan J."/>
            <person name="Pereira M.F."/>
            <person name="Perotto S."/>
            <person name="Peter M."/>
            <person name="Pfister S."/>
            <person name="Riley R."/>
            <person name="Sitrit Y."/>
            <person name="Stielow J.B."/>
            <person name="Szollosi G."/>
            <person name="Zifcakova L."/>
            <person name="Stursova M."/>
            <person name="Spatafora J.W."/>
            <person name="Tedersoo L."/>
            <person name="Vaario L.M."/>
            <person name="Yamada A."/>
            <person name="Yan M."/>
            <person name="Wang P."/>
            <person name="Xu J."/>
            <person name="Bruns T."/>
            <person name="Baldrian P."/>
            <person name="Vilgalys R."/>
            <person name="Dunand C."/>
            <person name="Henrissat B."/>
            <person name="Grigoriev I.V."/>
            <person name="Hibbett D."/>
            <person name="Nagy L.G."/>
            <person name="Martin F.M."/>
        </authorList>
    </citation>
    <scope>NUCLEOTIDE SEQUENCE</scope>
    <source>
        <strain evidence="11">UP504</strain>
    </source>
</reference>
<accession>A0A9P6AMW3</accession>
<evidence type="ECO:0000313" key="11">
    <source>
        <dbReference type="EMBL" id="KAF9507706.1"/>
    </source>
</evidence>
<keyword evidence="3" id="KW-0813">Transport</keyword>
<evidence type="ECO:0000256" key="2">
    <source>
        <dbReference type="ARBA" id="ARBA00008807"/>
    </source>
</evidence>
<dbReference type="AlphaFoldDB" id="A0A9P6AMW3"/>
<comment type="subcellular location">
    <subcellularLocation>
        <location evidence="1">Membrane</location>
        <topology evidence="1">Multi-pass membrane protein</topology>
    </subcellularLocation>
</comment>
<dbReference type="OrthoDB" id="9986677at2759"/>
<evidence type="ECO:0000256" key="10">
    <source>
        <dbReference type="SAM" id="Phobius"/>
    </source>
</evidence>
<evidence type="ECO:0000256" key="5">
    <source>
        <dbReference type="ARBA" id="ARBA00022856"/>
    </source>
</evidence>
<feature type="compositionally biased region" description="Basic and acidic residues" evidence="9">
    <location>
        <begin position="1"/>
        <end position="14"/>
    </location>
</feature>
<feature type="region of interest" description="Disordered" evidence="9">
    <location>
        <begin position="1"/>
        <end position="26"/>
    </location>
</feature>
<dbReference type="Pfam" id="PF03169">
    <property type="entry name" value="OPT"/>
    <property type="match status" value="1"/>
</dbReference>